<feature type="compositionally biased region" description="Polar residues" evidence="4">
    <location>
        <begin position="31"/>
        <end position="44"/>
    </location>
</feature>
<keyword evidence="1" id="KW-0346">Stress response</keyword>
<sequence length="159" mass="17923">MSLSYFFSEPFYTLTDFDRLFDEAFTDRSHQGNQVPRRSGSESGPTLLRPRVDRMDVHEDARLNILTATFELPGIQKEDINIDVHDNVLKVSGESKISSERDEGGYAVRERRYGKFSRSISLPQGTKSEDIKASLENGILTVSFTKTSSEQAPKKITVS</sequence>
<dbReference type="CDD" id="cd06464">
    <property type="entry name" value="ACD_sHsps-like"/>
    <property type="match status" value="1"/>
</dbReference>
<comment type="caution">
    <text evidence="6">The sequence shown here is derived from an EMBL/GenBank/DDBJ whole genome shotgun (WGS) entry which is preliminary data.</text>
</comment>
<name>A0A2R6P051_9APHY</name>
<evidence type="ECO:0000313" key="6">
    <source>
        <dbReference type="EMBL" id="PSR81928.1"/>
    </source>
</evidence>
<dbReference type="InterPro" id="IPR031107">
    <property type="entry name" value="Small_HSP"/>
</dbReference>
<evidence type="ECO:0000259" key="5">
    <source>
        <dbReference type="PROSITE" id="PS01031"/>
    </source>
</evidence>
<dbReference type="OrthoDB" id="1431247at2759"/>
<reference evidence="6 7" key="1">
    <citation type="submission" date="2018-02" db="EMBL/GenBank/DDBJ databases">
        <title>Genome sequence of the basidiomycete white-rot fungus Phlebia centrifuga.</title>
        <authorList>
            <person name="Granchi Z."/>
            <person name="Peng M."/>
            <person name="de Vries R.P."/>
            <person name="Hilden K."/>
            <person name="Makela M.R."/>
            <person name="Grigoriev I."/>
            <person name="Riley R."/>
        </authorList>
    </citation>
    <scope>NUCLEOTIDE SEQUENCE [LARGE SCALE GENOMIC DNA]</scope>
    <source>
        <strain evidence="6 7">FBCC195</strain>
    </source>
</reference>
<gene>
    <name evidence="6" type="ORF">PHLCEN_2v6223</name>
</gene>
<dbReference type="Gene3D" id="2.60.40.790">
    <property type="match status" value="1"/>
</dbReference>
<dbReference type="PROSITE" id="PS01031">
    <property type="entry name" value="SHSP"/>
    <property type="match status" value="1"/>
</dbReference>
<keyword evidence="7" id="KW-1185">Reference proteome</keyword>
<dbReference type="EMBL" id="MLYV02000604">
    <property type="protein sequence ID" value="PSR81928.1"/>
    <property type="molecule type" value="Genomic_DNA"/>
</dbReference>
<dbReference type="AlphaFoldDB" id="A0A2R6P051"/>
<evidence type="ECO:0000256" key="4">
    <source>
        <dbReference type="SAM" id="MobiDB-lite"/>
    </source>
</evidence>
<protein>
    <recommendedName>
        <fullName evidence="5">SHSP domain-containing protein</fullName>
    </recommendedName>
</protein>
<dbReference type="SUPFAM" id="SSF49764">
    <property type="entry name" value="HSP20-like chaperones"/>
    <property type="match status" value="1"/>
</dbReference>
<comment type="similarity">
    <text evidence="2 3">Belongs to the small heat shock protein (HSP20) family.</text>
</comment>
<evidence type="ECO:0000256" key="3">
    <source>
        <dbReference type="RuleBase" id="RU003616"/>
    </source>
</evidence>
<feature type="domain" description="SHSP" evidence="5">
    <location>
        <begin position="46"/>
        <end position="159"/>
    </location>
</feature>
<dbReference type="PANTHER" id="PTHR11527">
    <property type="entry name" value="HEAT-SHOCK PROTEIN 20 FAMILY MEMBER"/>
    <property type="match status" value="1"/>
</dbReference>
<dbReference type="InterPro" id="IPR002068">
    <property type="entry name" value="A-crystallin/Hsp20_dom"/>
</dbReference>
<dbReference type="STRING" id="98765.A0A2R6P051"/>
<organism evidence="6 7">
    <name type="scientific">Hermanssonia centrifuga</name>
    <dbReference type="NCBI Taxonomy" id="98765"/>
    <lineage>
        <taxon>Eukaryota</taxon>
        <taxon>Fungi</taxon>
        <taxon>Dikarya</taxon>
        <taxon>Basidiomycota</taxon>
        <taxon>Agaricomycotina</taxon>
        <taxon>Agaricomycetes</taxon>
        <taxon>Polyporales</taxon>
        <taxon>Meruliaceae</taxon>
        <taxon>Hermanssonia</taxon>
    </lineage>
</organism>
<dbReference type="Pfam" id="PF00011">
    <property type="entry name" value="HSP20"/>
    <property type="match status" value="1"/>
</dbReference>
<evidence type="ECO:0000313" key="7">
    <source>
        <dbReference type="Proteomes" id="UP000186601"/>
    </source>
</evidence>
<dbReference type="InterPro" id="IPR008978">
    <property type="entry name" value="HSP20-like_chaperone"/>
</dbReference>
<feature type="region of interest" description="Disordered" evidence="4">
    <location>
        <begin position="28"/>
        <end position="49"/>
    </location>
</feature>
<accession>A0A2R6P051</accession>
<dbReference type="Proteomes" id="UP000186601">
    <property type="component" value="Unassembled WGS sequence"/>
</dbReference>
<evidence type="ECO:0000256" key="1">
    <source>
        <dbReference type="ARBA" id="ARBA00023016"/>
    </source>
</evidence>
<proteinExistence type="inferred from homology"/>
<evidence type="ECO:0000256" key="2">
    <source>
        <dbReference type="PROSITE-ProRule" id="PRU00285"/>
    </source>
</evidence>